<comment type="subunit">
    <text evidence="1 10">Homodimer.</text>
</comment>
<dbReference type="FunFam" id="3.60.15.10:FF:000002">
    <property type="entry name" value="Ribonuclease Z"/>
    <property type="match status" value="1"/>
</dbReference>
<dbReference type="Proteomes" id="UP000430692">
    <property type="component" value="Unassembled WGS sequence"/>
</dbReference>
<evidence type="ECO:0000256" key="8">
    <source>
        <dbReference type="ARBA" id="ARBA00022833"/>
    </source>
</evidence>
<evidence type="ECO:0000256" key="1">
    <source>
        <dbReference type="ARBA" id="ARBA00011738"/>
    </source>
</evidence>
<dbReference type="CDD" id="cd07717">
    <property type="entry name" value="RNaseZ_ZiPD-like_MBL-fold"/>
    <property type="match status" value="1"/>
</dbReference>
<dbReference type="PANTHER" id="PTHR46018">
    <property type="entry name" value="ZINC PHOSPHODIESTERASE ELAC PROTEIN 1"/>
    <property type="match status" value="1"/>
</dbReference>
<evidence type="ECO:0000256" key="4">
    <source>
        <dbReference type="ARBA" id="ARBA00022722"/>
    </source>
</evidence>
<evidence type="ECO:0000256" key="7">
    <source>
        <dbReference type="ARBA" id="ARBA00022801"/>
    </source>
</evidence>
<dbReference type="GO" id="GO:0042802">
    <property type="term" value="F:identical protein binding"/>
    <property type="evidence" value="ECO:0007669"/>
    <property type="project" value="UniProtKB-ARBA"/>
</dbReference>
<evidence type="ECO:0000256" key="10">
    <source>
        <dbReference type="HAMAP-Rule" id="MF_01818"/>
    </source>
</evidence>
<comment type="similarity">
    <text evidence="10">Belongs to the RNase Z family.</text>
</comment>
<keyword evidence="8 10" id="KW-0862">Zinc</keyword>
<protein>
    <recommendedName>
        <fullName evidence="2 10">Ribonuclease Z</fullName>
        <shortName evidence="10">RNase Z</shortName>
        <ecNumber evidence="2 10">3.1.26.11</ecNumber>
    </recommendedName>
    <alternativeName>
        <fullName evidence="10">tRNA 3 endonuclease</fullName>
    </alternativeName>
    <alternativeName>
        <fullName evidence="10">tRNase Z</fullName>
    </alternativeName>
</protein>
<keyword evidence="6 10" id="KW-0255">Endonuclease</keyword>
<sequence length="303" mass="34455">MKLYFLGTSAGVPTNFRNVSSLALLLPEYNGDIWLFDCGESTQHQVMKSPIKLSRINRIFITHLHGDHIYGLPGLLSTRSFQTDSPLTLYGPKGIREFLETTLRISETYLSHPLEIHEIEDGTKIEEKHFTIHIKKLEHRIACFGYRIEEDEKPGKLNIKKLLAEGVKPGPIFQKFKRGEIVTLQDGRQINGKEFIEPPTPGKIITILGDTLPCKNSLLLAKNADVLVHEATHFHEYVDKAAQYHHSTTIQAATIAKEANAKRLIINHISPRYHDVMEEDMLTEVQSCFPNSYLANEHQSYEC</sequence>
<evidence type="ECO:0000313" key="12">
    <source>
        <dbReference type="Proteomes" id="UP000430692"/>
    </source>
</evidence>
<keyword evidence="7 10" id="KW-0378">Hydrolase</keyword>
<dbReference type="InterPro" id="IPR036866">
    <property type="entry name" value="RibonucZ/Hydroxyglut_hydro"/>
</dbReference>
<feature type="binding site" evidence="10">
    <location>
        <position position="210"/>
    </location>
    <ligand>
        <name>Zn(2+)</name>
        <dbReference type="ChEBI" id="CHEBI:29105"/>
        <label>2</label>
        <note>catalytic</note>
    </ligand>
</feature>
<evidence type="ECO:0000256" key="9">
    <source>
        <dbReference type="ARBA" id="ARBA00057812"/>
    </source>
</evidence>
<feature type="binding site" evidence="10">
    <location>
        <position position="268"/>
    </location>
    <ligand>
        <name>Zn(2+)</name>
        <dbReference type="ChEBI" id="CHEBI:29105"/>
        <label>2</label>
        <note>catalytic</note>
    </ligand>
</feature>
<feature type="binding site" evidence="10">
    <location>
        <position position="67"/>
    </location>
    <ligand>
        <name>Zn(2+)</name>
        <dbReference type="ChEBI" id="CHEBI:29105"/>
        <label>2</label>
        <note>catalytic</note>
    </ligand>
</feature>
<dbReference type="RefSeq" id="WP_160799349.1">
    <property type="nucleotide sequence ID" value="NZ_WUUL01000001.1"/>
</dbReference>
<keyword evidence="3 10" id="KW-0819">tRNA processing</keyword>
<feature type="binding site" evidence="10">
    <location>
        <position position="68"/>
    </location>
    <ligand>
        <name>Zn(2+)</name>
        <dbReference type="ChEBI" id="CHEBI:29105"/>
        <label>2</label>
        <note>catalytic</note>
    </ligand>
</feature>
<dbReference type="EC" id="3.1.26.11" evidence="2 10"/>
<accession>A0A6I4VWE4</accession>
<comment type="cofactor">
    <cofactor evidence="10">
        <name>Zn(2+)</name>
        <dbReference type="ChEBI" id="CHEBI:29105"/>
    </cofactor>
    <text evidence="10">Binds 2 Zn(2+) ions.</text>
</comment>
<evidence type="ECO:0000256" key="5">
    <source>
        <dbReference type="ARBA" id="ARBA00022723"/>
    </source>
</evidence>
<comment type="catalytic activity">
    <reaction evidence="10">
        <text>Endonucleolytic cleavage of RNA, removing extra 3' nucleotides from tRNA precursor, generating 3' termini of tRNAs. A 3'-hydroxy group is left at the tRNA terminus and a 5'-phosphoryl group is left at the trailer molecule.</text>
        <dbReference type="EC" id="3.1.26.11"/>
    </reaction>
</comment>
<dbReference type="PANTHER" id="PTHR46018:SF2">
    <property type="entry name" value="ZINC PHOSPHODIESTERASE ELAC PROTEIN 1"/>
    <property type="match status" value="1"/>
</dbReference>
<feature type="binding site" evidence="10">
    <location>
        <position position="65"/>
    </location>
    <ligand>
        <name>Zn(2+)</name>
        <dbReference type="ChEBI" id="CHEBI:29105"/>
        <label>1</label>
        <note>catalytic</note>
    </ligand>
</feature>
<feature type="binding site" evidence="10">
    <location>
        <position position="210"/>
    </location>
    <ligand>
        <name>Zn(2+)</name>
        <dbReference type="ChEBI" id="CHEBI:29105"/>
        <label>1</label>
        <note>catalytic</note>
    </ligand>
</feature>
<dbReference type="AlphaFoldDB" id="A0A6I4VWE4"/>
<dbReference type="NCBIfam" id="TIGR02651">
    <property type="entry name" value="RNase_Z"/>
    <property type="match status" value="1"/>
</dbReference>
<evidence type="ECO:0000313" key="11">
    <source>
        <dbReference type="EMBL" id="MXQ52312.1"/>
    </source>
</evidence>
<dbReference type="Pfam" id="PF23023">
    <property type="entry name" value="Anti-Pycsar_Apyc1"/>
    <property type="match status" value="1"/>
</dbReference>
<evidence type="ECO:0000256" key="2">
    <source>
        <dbReference type="ARBA" id="ARBA00012477"/>
    </source>
</evidence>
<dbReference type="HAMAP" id="MF_01818">
    <property type="entry name" value="RNase_Z_BN"/>
    <property type="match status" value="1"/>
</dbReference>
<dbReference type="GO" id="GO:0042781">
    <property type="term" value="F:3'-tRNA processing endoribonuclease activity"/>
    <property type="evidence" value="ECO:0007669"/>
    <property type="project" value="UniProtKB-UniRule"/>
</dbReference>
<comment type="caution">
    <text evidence="11">The sequence shown here is derived from an EMBL/GenBank/DDBJ whole genome shotgun (WGS) entry which is preliminary data.</text>
</comment>
<keyword evidence="4 10" id="KW-0540">Nuclease</keyword>
<gene>
    <name evidence="10 11" type="primary">rnz</name>
    <name evidence="11" type="ORF">GSM42_00805</name>
</gene>
<reference evidence="11 12" key="1">
    <citation type="submission" date="2019-12" db="EMBL/GenBank/DDBJ databases">
        <title>Whole-genome analyses of novel actinobacteria.</title>
        <authorList>
            <person name="Sahin N."/>
            <person name="Saygin H."/>
        </authorList>
    </citation>
    <scope>NUCLEOTIDE SEQUENCE [LARGE SCALE GENOMIC DNA]</scope>
    <source>
        <strain evidence="11 12">KC615</strain>
    </source>
</reference>
<feature type="binding site" evidence="10">
    <location>
        <position position="139"/>
    </location>
    <ligand>
        <name>Zn(2+)</name>
        <dbReference type="ChEBI" id="CHEBI:29105"/>
        <label>1</label>
        <note>catalytic</note>
    </ligand>
</feature>
<evidence type="ECO:0000256" key="3">
    <source>
        <dbReference type="ARBA" id="ARBA00022694"/>
    </source>
</evidence>
<dbReference type="SUPFAM" id="SSF56281">
    <property type="entry name" value="Metallo-hydrolase/oxidoreductase"/>
    <property type="match status" value="1"/>
</dbReference>
<comment type="function">
    <text evidence="9 10">Zinc phosphodiesterase, which displays some tRNA 3'-processing endonuclease activity. Probably involved in tRNA maturation, by removing a 3'-trailer from precursor tRNA.</text>
</comment>
<dbReference type="EMBL" id="WUUL01000001">
    <property type="protein sequence ID" value="MXQ52312.1"/>
    <property type="molecule type" value="Genomic_DNA"/>
</dbReference>
<dbReference type="Gene3D" id="3.60.15.10">
    <property type="entry name" value="Ribonuclease Z/Hydroxyacylglutathione hydrolase-like"/>
    <property type="match status" value="1"/>
</dbReference>
<keyword evidence="12" id="KW-1185">Reference proteome</keyword>
<organism evidence="11 12">
    <name type="scientific">Shimazuella alba</name>
    <dbReference type="NCBI Taxonomy" id="2690964"/>
    <lineage>
        <taxon>Bacteria</taxon>
        <taxon>Bacillati</taxon>
        <taxon>Bacillota</taxon>
        <taxon>Bacilli</taxon>
        <taxon>Bacillales</taxon>
        <taxon>Thermoactinomycetaceae</taxon>
        <taxon>Shimazuella</taxon>
    </lineage>
</organism>
<dbReference type="InterPro" id="IPR013471">
    <property type="entry name" value="RNase_Z/BN"/>
</dbReference>
<feature type="active site" description="Proton acceptor" evidence="10">
    <location>
        <position position="67"/>
    </location>
</feature>
<keyword evidence="5 10" id="KW-0479">Metal-binding</keyword>
<feature type="binding site" evidence="10">
    <location>
        <position position="63"/>
    </location>
    <ligand>
        <name>Zn(2+)</name>
        <dbReference type="ChEBI" id="CHEBI:29105"/>
        <label>1</label>
        <note>catalytic</note>
    </ligand>
</feature>
<evidence type="ECO:0000256" key="6">
    <source>
        <dbReference type="ARBA" id="ARBA00022759"/>
    </source>
</evidence>
<name>A0A6I4VWE4_9BACL</name>
<dbReference type="GO" id="GO:0008270">
    <property type="term" value="F:zinc ion binding"/>
    <property type="evidence" value="ECO:0007669"/>
    <property type="project" value="UniProtKB-UniRule"/>
</dbReference>
<proteinExistence type="inferred from homology"/>
<dbReference type="NCBIfam" id="NF000801">
    <property type="entry name" value="PRK00055.1-3"/>
    <property type="match status" value="1"/>
</dbReference>